<keyword evidence="1" id="KW-0472">Membrane</keyword>
<protein>
    <submittedName>
        <fullName evidence="2">Uncharacterized protein</fullName>
    </submittedName>
</protein>
<feature type="transmembrane region" description="Helical" evidence="1">
    <location>
        <begin position="48"/>
        <end position="71"/>
    </location>
</feature>
<evidence type="ECO:0000256" key="1">
    <source>
        <dbReference type="SAM" id="Phobius"/>
    </source>
</evidence>
<dbReference type="AlphaFoldDB" id="A0A916X4H7"/>
<accession>A0A916X4H7</accession>
<dbReference type="Proteomes" id="UP000608154">
    <property type="component" value="Unassembled WGS sequence"/>
</dbReference>
<proteinExistence type="predicted"/>
<comment type="caution">
    <text evidence="2">The sequence shown here is derived from an EMBL/GenBank/DDBJ whole genome shotgun (WGS) entry which is preliminary data.</text>
</comment>
<keyword evidence="1" id="KW-1133">Transmembrane helix</keyword>
<reference evidence="2" key="1">
    <citation type="journal article" date="2014" name="Int. J. Syst. Evol. Microbiol.">
        <title>Complete genome sequence of Corynebacterium casei LMG S-19264T (=DSM 44701T), isolated from a smear-ripened cheese.</title>
        <authorList>
            <consortium name="US DOE Joint Genome Institute (JGI-PGF)"/>
            <person name="Walter F."/>
            <person name="Albersmeier A."/>
            <person name="Kalinowski J."/>
            <person name="Ruckert C."/>
        </authorList>
    </citation>
    <scope>NUCLEOTIDE SEQUENCE</scope>
    <source>
        <strain evidence="2">CGMCC 1.15095</strain>
    </source>
</reference>
<organism evidence="2 3">
    <name type="scientific">Novosphingobium endophyticum</name>
    <dbReference type="NCBI Taxonomy" id="1955250"/>
    <lineage>
        <taxon>Bacteria</taxon>
        <taxon>Pseudomonadati</taxon>
        <taxon>Pseudomonadota</taxon>
        <taxon>Alphaproteobacteria</taxon>
        <taxon>Sphingomonadales</taxon>
        <taxon>Sphingomonadaceae</taxon>
        <taxon>Novosphingobium</taxon>
    </lineage>
</organism>
<name>A0A916X4H7_9SPHN</name>
<keyword evidence="3" id="KW-1185">Reference proteome</keyword>
<dbReference type="EMBL" id="BMHK01000002">
    <property type="protein sequence ID" value="GGB88769.1"/>
    <property type="molecule type" value="Genomic_DNA"/>
</dbReference>
<feature type="transmembrane region" description="Helical" evidence="1">
    <location>
        <begin position="77"/>
        <end position="96"/>
    </location>
</feature>
<evidence type="ECO:0000313" key="3">
    <source>
        <dbReference type="Proteomes" id="UP000608154"/>
    </source>
</evidence>
<keyword evidence="1" id="KW-0812">Transmembrane</keyword>
<dbReference type="RefSeq" id="WP_188767766.1">
    <property type="nucleotide sequence ID" value="NZ_BMHK01000002.1"/>
</dbReference>
<gene>
    <name evidence="2" type="ORF">GCM10011494_03840</name>
</gene>
<reference evidence="2" key="2">
    <citation type="submission" date="2020-09" db="EMBL/GenBank/DDBJ databases">
        <authorList>
            <person name="Sun Q."/>
            <person name="Zhou Y."/>
        </authorList>
    </citation>
    <scope>NUCLEOTIDE SEQUENCE</scope>
    <source>
        <strain evidence="2">CGMCC 1.15095</strain>
    </source>
</reference>
<evidence type="ECO:0000313" key="2">
    <source>
        <dbReference type="EMBL" id="GGB88769.1"/>
    </source>
</evidence>
<sequence>MSFPKFYHSLIVWVGDGTGLPDSILHIHAGMAVLLLARLVSGRSLGTFIPFAFVVLAEAANEILDYMAYGWRPTDTYLDIANTLFWPFVLSLAVRLRPMARRDHR</sequence>